<evidence type="ECO:0000313" key="4">
    <source>
        <dbReference type="EMBL" id="MFC3038657.1"/>
    </source>
</evidence>
<feature type="coiled-coil region" evidence="1">
    <location>
        <begin position="35"/>
        <end position="105"/>
    </location>
</feature>
<keyword evidence="3" id="KW-0732">Signal</keyword>
<protein>
    <submittedName>
        <fullName evidence="4">YkyA family protein</fullName>
    </submittedName>
</protein>
<feature type="coiled-coil region" evidence="1">
    <location>
        <begin position="174"/>
        <end position="204"/>
    </location>
</feature>
<sequence>MAWKRILLAVGFTVSLAACSSESAEVRIHNHLEEAVVLEEGFEEQQSEITALEKQEQELYSQIVDMGSDEMGKIKETAEKAIDVIDEREERIELEKESINSSEEEFLKIEPLLEEVEAEETQAAAQEMYQVMESRYASYEDLYTAYKESLELERELYNMLGEEELEQDKLTEHIDAVNESYERVLQANEQFNNETVEYNALKQEFYESTGMNVAYEENSTSDTKDEKASAEEE</sequence>
<keyword evidence="5" id="KW-1185">Reference proteome</keyword>
<feature type="compositionally biased region" description="Basic and acidic residues" evidence="2">
    <location>
        <begin position="222"/>
        <end position="233"/>
    </location>
</feature>
<dbReference type="RefSeq" id="WP_390266615.1">
    <property type="nucleotide sequence ID" value="NZ_JBHRSA010000002.1"/>
</dbReference>
<proteinExistence type="predicted"/>
<reference evidence="5" key="1">
    <citation type="journal article" date="2019" name="Int. J. Syst. Evol. Microbiol.">
        <title>The Global Catalogue of Microorganisms (GCM) 10K type strain sequencing project: providing services to taxonomists for standard genome sequencing and annotation.</title>
        <authorList>
            <consortium name="The Broad Institute Genomics Platform"/>
            <consortium name="The Broad Institute Genome Sequencing Center for Infectious Disease"/>
            <person name="Wu L."/>
            <person name="Ma J."/>
        </authorList>
    </citation>
    <scope>NUCLEOTIDE SEQUENCE [LARGE SCALE GENOMIC DNA]</scope>
    <source>
        <strain evidence="5">KCTC 13128</strain>
    </source>
</reference>
<feature type="chain" id="PRO_5046005411" evidence="3">
    <location>
        <begin position="18"/>
        <end position="233"/>
    </location>
</feature>
<dbReference type="PROSITE" id="PS51257">
    <property type="entry name" value="PROKAR_LIPOPROTEIN"/>
    <property type="match status" value="1"/>
</dbReference>
<accession>A0ABV7CQF8</accession>
<dbReference type="InterPro" id="IPR036785">
    <property type="entry name" value="YkyA-like_sf"/>
</dbReference>
<dbReference type="SUPFAM" id="SSF140423">
    <property type="entry name" value="MW0975(SA0943)-like"/>
    <property type="match status" value="1"/>
</dbReference>
<evidence type="ECO:0000256" key="3">
    <source>
        <dbReference type="SAM" id="SignalP"/>
    </source>
</evidence>
<evidence type="ECO:0000256" key="1">
    <source>
        <dbReference type="SAM" id="Coils"/>
    </source>
</evidence>
<feature type="signal peptide" evidence="3">
    <location>
        <begin position="1"/>
        <end position="17"/>
    </location>
</feature>
<evidence type="ECO:0000313" key="5">
    <source>
        <dbReference type="Proteomes" id="UP001595279"/>
    </source>
</evidence>
<organism evidence="4 5">
    <name type="scientific">Virgibacillus xinjiangensis</name>
    <dbReference type="NCBI Taxonomy" id="393090"/>
    <lineage>
        <taxon>Bacteria</taxon>
        <taxon>Bacillati</taxon>
        <taxon>Bacillota</taxon>
        <taxon>Bacilli</taxon>
        <taxon>Bacillales</taxon>
        <taxon>Bacillaceae</taxon>
        <taxon>Virgibacillus</taxon>
    </lineage>
</organism>
<dbReference type="Pfam" id="PF10368">
    <property type="entry name" value="YkyA"/>
    <property type="match status" value="1"/>
</dbReference>
<feature type="region of interest" description="Disordered" evidence="2">
    <location>
        <begin position="212"/>
        <end position="233"/>
    </location>
</feature>
<dbReference type="InterPro" id="IPR019454">
    <property type="entry name" value="Lipoprot_YkyA-like"/>
</dbReference>
<dbReference type="Proteomes" id="UP001595279">
    <property type="component" value="Unassembled WGS sequence"/>
</dbReference>
<name>A0ABV7CQF8_9BACI</name>
<comment type="caution">
    <text evidence="4">The sequence shown here is derived from an EMBL/GenBank/DDBJ whole genome shotgun (WGS) entry which is preliminary data.</text>
</comment>
<gene>
    <name evidence="4" type="ORF">ACFOGI_00130</name>
</gene>
<dbReference type="EMBL" id="JBHRSA010000002">
    <property type="protein sequence ID" value="MFC3038657.1"/>
    <property type="molecule type" value="Genomic_DNA"/>
</dbReference>
<keyword evidence="1" id="KW-0175">Coiled coil</keyword>
<dbReference type="Gene3D" id="1.20.120.570">
    <property type="entry name" value="YkyA-like"/>
    <property type="match status" value="1"/>
</dbReference>
<evidence type="ECO:0000256" key="2">
    <source>
        <dbReference type="SAM" id="MobiDB-lite"/>
    </source>
</evidence>